<accession>A0ABV4IYE6</accession>
<protein>
    <submittedName>
        <fullName evidence="2">Uncharacterized protein</fullName>
    </submittedName>
</protein>
<evidence type="ECO:0000256" key="1">
    <source>
        <dbReference type="SAM" id="MobiDB-lite"/>
    </source>
</evidence>
<comment type="caution">
    <text evidence="2">The sequence shown here is derived from an EMBL/GenBank/DDBJ whole genome shotgun (WGS) entry which is preliminary data.</text>
</comment>
<reference evidence="2 3" key="1">
    <citation type="journal article" date="2021" name="Res Sq">
        <title>Streptomyces Pimoensis sp. nov., Isolated From the Taklimakan Desert in Xinjiang, China.</title>
        <authorList>
            <person name="Zhang P."/>
            <person name="Luo X."/>
            <person name="Luo X."/>
            <person name="Liu Z."/>
            <person name="Xia Z."/>
            <person name="Wan C."/>
            <person name="zhang L."/>
        </authorList>
    </citation>
    <scope>NUCLEOTIDE SEQUENCE [LARGE SCALE GENOMIC DNA]</scope>
    <source>
        <strain evidence="2 3">TRM75549</strain>
    </source>
</reference>
<organism evidence="2 3">
    <name type="scientific">Streptomyces pimonensis</name>
    <dbReference type="NCBI Taxonomy" id="2860288"/>
    <lineage>
        <taxon>Bacteria</taxon>
        <taxon>Bacillati</taxon>
        <taxon>Actinomycetota</taxon>
        <taxon>Actinomycetes</taxon>
        <taxon>Kitasatosporales</taxon>
        <taxon>Streptomycetaceae</taxon>
        <taxon>Streptomyces</taxon>
    </lineage>
</organism>
<evidence type="ECO:0000313" key="2">
    <source>
        <dbReference type="EMBL" id="MEZ3179707.1"/>
    </source>
</evidence>
<dbReference type="RefSeq" id="WP_371238264.1">
    <property type="nucleotide sequence ID" value="NZ_JAHWZY010000012.1"/>
</dbReference>
<dbReference type="EMBL" id="JAHWZY010000012">
    <property type="protein sequence ID" value="MEZ3179707.1"/>
    <property type="molecule type" value="Genomic_DNA"/>
</dbReference>
<proteinExistence type="predicted"/>
<gene>
    <name evidence="2" type="ORF">KYY02_13745</name>
</gene>
<feature type="compositionally biased region" description="Basic and acidic residues" evidence="1">
    <location>
        <begin position="46"/>
        <end position="56"/>
    </location>
</feature>
<feature type="region of interest" description="Disordered" evidence="1">
    <location>
        <begin position="1"/>
        <end position="56"/>
    </location>
</feature>
<dbReference type="Proteomes" id="UP001567537">
    <property type="component" value="Unassembled WGS sequence"/>
</dbReference>
<name>A0ABV4IYE6_9ACTN</name>
<sequence length="56" mass="5870">MGDHPVAPAAPRRALSFRPRPHGVLPLEPAGRFTGTGFGPAVLHGAEPDRPAHAVR</sequence>
<evidence type="ECO:0000313" key="3">
    <source>
        <dbReference type="Proteomes" id="UP001567537"/>
    </source>
</evidence>
<keyword evidence="3" id="KW-1185">Reference proteome</keyword>